<dbReference type="Proteomes" id="UP000001554">
    <property type="component" value="Chromosome 6"/>
</dbReference>
<feature type="domain" description="BTB" evidence="3">
    <location>
        <begin position="386"/>
        <end position="453"/>
    </location>
</feature>
<proteinExistence type="predicted"/>
<dbReference type="GO" id="GO:0005737">
    <property type="term" value="C:cytoplasm"/>
    <property type="evidence" value="ECO:0000318"/>
    <property type="project" value="GO_Central"/>
</dbReference>
<gene>
    <name evidence="5" type="primary">LOC118417585</name>
</gene>
<sequence length="919" mass="101487">MMAAGQRSPASSDFCHQAHAGALLQGLEGLRSNSLLVDVILCVAGKEIPCHRNVLAACSGYFQAMFCNGLRESKEHKVTIHEVSASIMQLLVDYAYTSKVTITKDNAVELLEGANFFQIQPVFDACTKFLSKHLCAENCLKMLALGGMLAPDLEKKALPCAMKEFDSVSKTPEFLCLRKEQLITLISSDDLNASEETVYTAVMAWINHDTRGRRKEMKELMELVRFPFMDRLYFLENVENNNAVRKACLDIVAETRKYQLFPGEVQSPRTRPRRASGLKEAVVVIGGREVPGSEEFLYIDTDSMIMTCSAEASSSDWAPLTHMRHCNGFASPTFRLEAMLPAVWVKGFGTMAAGQRSPASSDFCHQAHAGALLQGLEGLRSNSLLVDVILCVAGKEIPCHRNVLAACSGYFQAMFCNGLRESKEHKVTIHEVSTSTLQLLVDYAYTSKVTITEDNAVELLEGANFFQIQPVFDACTKFLSERLCAGNCLKMLALGGMLAPDLEKKALPCAMKEFEAVCKTPEFLHLRKEQLVTLISSDDLNASEETVYTAVMAWINHDTRGRRKEMKELMELVRFPFMDKMYFMEKVETDNAVRKACPDIVAETRRYQFFPGEVQSPRTRPRHASGLKEAVVIIGGTQKNLPGQTVYSNSIMMTYLAEPPSRCWVDLTQMKRKDVGFAVAVLGTSDIIVSSGGFCGRLSFSDVWLYNVELNNWADLAPLNVTRHYHKLAVLQGKVYAIGGRDNSSKFELASVEVYDRNLNKWSEGVPLPEPRSRHAVAVLDGSIYVIGGCNDELEPKSTVYCFSPGDAQWQPQSDVPVVGRKISASVLNGNIYVAVNKGIYSFRPGDDGGSWSEVLTCGVNRSPGMTVIGGKLYLYGGKDRGVGSTYIMCLDPETKSLLRVGTMPVGLYGHACVTVLKG</sequence>
<dbReference type="GO" id="GO:0043161">
    <property type="term" value="P:proteasome-mediated ubiquitin-dependent protein catabolic process"/>
    <property type="evidence" value="ECO:0000318"/>
    <property type="project" value="GO_Central"/>
</dbReference>
<dbReference type="Pfam" id="PF00651">
    <property type="entry name" value="BTB"/>
    <property type="match status" value="2"/>
</dbReference>
<dbReference type="KEGG" id="bfo:118417585"/>
<dbReference type="OrthoDB" id="45365at2759"/>
<dbReference type="Gene3D" id="2.120.10.80">
    <property type="entry name" value="Kelch-type beta propeller"/>
    <property type="match status" value="2"/>
</dbReference>
<evidence type="ECO:0000313" key="5">
    <source>
        <dbReference type="RefSeq" id="XP_035679073.1"/>
    </source>
</evidence>
<dbReference type="Pfam" id="PF07707">
    <property type="entry name" value="BACK"/>
    <property type="match status" value="2"/>
</dbReference>
<dbReference type="InterPro" id="IPR011705">
    <property type="entry name" value="BACK"/>
</dbReference>
<name>A0A9J7LCH3_BRAFL</name>
<evidence type="ECO:0000259" key="3">
    <source>
        <dbReference type="PROSITE" id="PS50097"/>
    </source>
</evidence>
<reference evidence="4" key="1">
    <citation type="journal article" date="2020" name="Nat. Ecol. Evol.">
        <title>Deeply conserved synteny resolves early events in vertebrate evolution.</title>
        <authorList>
            <person name="Simakov O."/>
            <person name="Marletaz F."/>
            <person name="Yue J.X."/>
            <person name="O'Connell B."/>
            <person name="Jenkins J."/>
            <person name="Brandt A."/>
            <person name="Calef R."/>
            <person name="Tung C.H."/>
            <person name="Huang T.K."/>
            <person name="Schmutz J."/>
            <person name="Satoh N."/>
            <person name="Yu J.K."/>
            <person name="Putnam N.H."/>
            <person name="Green R.E."/>
            <person name="Rokhsar D.S."/>
        </authorList>
    </citation>
    <scope>NUCLEOTIDE SEQUENCE [LARGE SCALE GENOMIC DNA]</scope>
    <source>
        <strain evidence="4">S238N-H82</strain>
    </source>
</reference>
<dbReference type="InterPro" id="IPR015915">
    <property type="entry name" value="Kelch-typ_b-propeller"/>
</dbReference>
<dbReference type="SMART" id="SM00225">
    <property type="entry name" value="BTB"/>
    <property type="match status" value="2"/>
</dbReference>
<protein>
    <submittedName>
        <fullName evidence="5">Kelch-like protein 24</fullName>
    </submittedName>
</protein>
<dbReference type="Pfam" id="PF24681">
    <property type="entry name" value="Kelch_KLHDC2_KLHL20_DRC7"/>
    <property type="match status" value="1"/>
</dbReference>
<dbReference type="OMA" id="LRWIDIN"/>
<dbReference type="InterPro" id="IPR006652">
    <property type="entry name" value="Kelch_1"/>
</dbReference>
<keyword evidence="4" id="KW-1185">Reference proteome</keyword>
<organism evidence="4 5">
    <name type="scientific">Branchiostoma floridae</name>
    <name type="common">Florida lancelet</name>
    <name type="synonym">Amphioxus</name>
    <dbReference type="NCBI Taxonomy" id="7739"/>
    <lineage>
        <taxon>Eukaryota</taxon>
        <taxon>Metazoa</taxon>
        <taxon>Chordata</taxon>
        <taxon>Cephalochordata</taxon>
        <taxon>Leptocardii</taxon>
        <taxon>Amphioxiformes</taxon>
        <taxon>Branchiostomatidae</taxon>
        <taxon>Branchiostoma</taxon>
    </lineage>
</organism>
<dbReference type="SMART" id="SM00612">
    <property type="entry name" value="Kelch"/>
    <property type="match status" value="4"/>
</dbReference>
<accession>A0A9J7LCH3</accession>
<dbReference type="AlphaFoldDB" id="A0A9J7LCH3"/>
<evidence type="ECO:0000256" key="2">
    <source>
        <dbReference type="ARBA" id="ARBA00022737"/>
    </source>
</evidence>
<evidence type="ECO:0000256" key="1">
    <source>
        <dbReference type="ARBA" id="ARBA00022441"/>
    </source>
</evidence>
<dbReference type="Pfam" id="PF01344">
    <property type="entry name" value="Kelch_1"/>
    <property type="match status" value="1"/>
</dbReference>
<feature type="domain" description="BTB" evidence="3">
    <location>
        <begin position="37"/>
        <end position="104"/>
    </location>
</feature>
<dbReference type="SUPFAM" id="SSF117281">
    <property type="entry name" value="Kelch motif"/>
    <property type="match status" value="1"/>
</dbReference>
<keyword evidence="2" id="KW-0677">Repeat</keyword>
<dbReference type="GO" id="GO:1990756">
    <property type="term" value="F:ubiquitin-like ligase-substrate adaptor activity"/>
    <property type="evidence" value="ECO:0000318"/>
    <property type="project" value="GO_Central"/>
</dbReference>
<dbReference type="GeneID" id="118417585"/>
<dbReference type="InterPro" id="IPR011333">
    <property type="entry name" value="SKP1/BTB/POZ_sf"/>
</dbReference>
<keyword evidence="1" id="KW-0880">Kelch repeat</keyword>
<dbReference type="Gene3D" id="1.25.40.420">
    <property type="match status" value="2"/>
</dbReference>
<dbReference type="FunFam" id="1.25.40.420:FF:000001">
    <property type="entry name" value="Kelch-like family member 12"/>
    <property type="match status" value="2"/>
</dbReference>
<dbReference type="SUPFAM" id="SSF54695">
    <property type="entry name" value="POZ domain"/>
    <property type="match status" value="2"/>
</dbReference>
<dbReference type="GO" id="GO:0031463">
    <property type="term" value="C:Cul3-RING ubiquitin ligase complex"/>
    <property type="evidence" value="ECO:0000318"/>
    <property type="project" value="GO_Central"/>
</dbReference>
<dbReference type="PANTHER" id="PTHR24412">
    <property type="entry name" value="KELCH PROTEIN"/>
    <property type="match status" value="1"/>
</dbReference>
<reference evidence="5" key="2">
    <citation type="submission" date="2025-08" db="UniProtKB">
        <authorList>
            <consortium name="RefSeq"/>
        </authorList>
    </citation>
    <scope>IDENTIFICATION</scope>
    <source>
        <strain evidence="5">S238N-H82</strain>
        <tissue evidence="5">Testes</tissue>
    </source>
</reference>
<dbReference type="SMART" id="SM00875">
    <property type="entry name" value="BACK"/>
    <property type="match status" value="2"/>
</dbReference>
<dbReference type="PROSITE" id="PS50097">
    <property type="entry name" value="BTB"/>
    <property type="match status" value="2"/>
</dbReference>
<dbReference type="RefSeq" id="XP_035679073.1">
    <property type="nucleotide sequence ID" value="XM_035823180.1"/>
</dbReference>
<evidence type="ECO:0000313" key="4">
    <source>
        <dbReference type="Proteomes" id="UP000001554"/>
    </source>
</evidence>
<dbReference type="Gene3D" id="3.30.710.10">
    <property type="entry name" value="Potassium Channel Kv1.1, Chain A"/>
    <property type="match status" value="2"/>
</dbReference>
<dbReference type="PANTHER" id="PTHR24412:SF272">
    <property type="entry name" value="KELCH-LIKE PROTEIN DIABLO"/>
    <property type="match status" value="1"/>
</dbReference>
<dbReference type="InterPro" id="IPR000210">
    <property type="entry name" value="BTB/POZ_dom"/>
</dbReference>